<sequence length="71" mass="7690">MWRKGKPLFTVDGNAAFRALKLTLQLIAPLHDIVAYLFSFAKLGNFPACSGFPLSPNPLRGDWGGTEGIGK</sequence>
<dbReference type="EMBL" id="JAULJE010000010">
    <property type="protein sequence ID" value="KAK1338127.1"/>
    <property type="molecule type" value="Genomic_DNA"/>
</dbReference>
<proteinExistence type="predicted"/>
<dbReference type="PANTHER" id="PTHR33331">
    <property type="entry name" value="COILED-COIL DOMAIN-CONTAINING PROTEIN 162"/>
    <property type="match status" value="1"/>
</dbReference>
<accession>A0AA40HWE0</accession>
<dbReference type="InterPro" id="IPR040401">
    <property type="entry name" value="CCDC162"/>
</dbReference>
<gene>
    <name evidence="1" type="ORF">QTO34_001237</name>
</gene>
<comment type="caution">
    <text evidence="1">The sequence shown here is derived from an EMBL/GenBank/DDBJ whole genome shotgun (WGS) entry which is preliminary data.</text>
</comment>
<evidence type="ECO:0000313" key="2">
    <source>
        <dbReference type="Proteomes" id="UP001177744"/>
    </source>
</evidence>
<keyword evidence="2" id="KW-1185">Reference proteome</keyword>
<name>A0AA40HWE0_CNENI</name>
<reference evidence="1" key="1">
    <citation type="submission" date="2023-06" db="EMBL/GenBank/DDBJ databases">
        <title>Reference genome for the Northern bat (Eptesicus nilssonii), a most northern bat species.</title>
        <authorList>
            <person name="Laine V.N."/>
            <person name="Pulliainen A.T."/>
            <person name="Lilley T.M."/>
        </authorList>
    </citation>
    <scope>NUCLEOTIDE SEQUENCE</scope>
    <source>
        <strain evidence="1">BLF_Eptnil</strain>
        <tissue evidence="1">Kidney</tissue>
    </source>
</reference>
<organism evidence="1 2">
    <name type="scientific">Cnephaeus nilssonii</name>
    <name type="common">Northern bat</name>
    <name type="synonym">Eptesicus nilssonii</name>
    <dbReference type="NCBI Taxonomy" id="3371016"/>
    <lineage>
        <taxon>Eukaryota</taxon>
        <taxon>Metazoa</taxon>
        <taxon>Chordata</taxon>
        <taxon>Craniata</taxon>
        <taxon>Vertebrata</taxon>
        <taxon>Euteleostomi</taxon>
        <taxon>Mammalia</taxon>
        <taxon>Eutheria</taxon>
        <taxon>Laurasiatheria</taxon>
        <taxon>Chiroptera</taxon>
        <taxon>Yangochiroptera</taxon>
        <taxon>Vespertilionidae</taxon>
        <taxon>Cnephaeus</taxon>
    </lineage>
</organism>
<dbReference type="Proteomes" id="UP001177744">
    <property type="component" value="Unassembled WGS sequence"/>
</dbReference>
<protein>
    <submittedName>
        <fullName evidence="1">Uncharacterized protein</fullName>
    </submittedName>
</protein>
<evidence type="ECO:0000313" key="1">
    <source>
        <dbReference type="EMBL" id="KAK1338127.1"/>
    </source>
</evidence>
<dbReference type="PANTHER" id="PTHR33331:SF13">
    <property type="entry name" value="COILED-COIL DOMAIN CONTAINING 162"/>
    <property type="match status" value="1"/>
</dbReference>
<dbReference type="AlphaFoldDB" id="A0AA40HWE0"/>